<dbReference type="RefSeq" id="WP_338689780.1">
    <property type="nucleotide sequence ID" value="NZ_AP024702.1"/>
</dbReference>
<dbReference type="Proteomes" id="UP001374893">
    <property type="component" value="Chromosome"/>
</dbReference>
<reference evidence="1 2" key="1">
    <citation type="submission" date="2021-06" db="EMBL/GenBank/DDBJ databases">
        <title>Complete genome of Haloferula helveola possessing various polysaccharide degrading enzymes.</title>
        <authorList>
            <person name="Takami H."/>
            <person name="Huang C."/>
            <person name="Hamasaki K."/>
        </authorList>
    </citation>
    <scope>NUCLEOTIDE SEQUENCE [LARGE SCALE GENOMIC DNA]</scope>
    <source>
        <strain evidence="1 2">CN-1</strain>
    </source>
</reference>
<protein>
    <submittedName>
        <fullName evidence="1">Uncharacterized protein</fullName>
    </submittedName>
</protein>
<keyword evidence="2" id="KW-1185">Reference proteome</keyword>
<proteinExistence type="predicted"/>
<name>A0ABM7RBV2_9BACT</name>
<evidence type="ECO:0000313" key="2">
    <source>
        <dbReference type="Proteomes" id="UP001374893"/>
    </source>
</evidence>
<dbReference type="EMBL" id="AP024702">
    <property type="protein sequence ID" value="BCX47527.1"/>
    <property type="molecule type" value="Genomic_DNA"/>
</dbReference>
<gene>
    <name evidence="1" type="ORF">HAHE_14350</name>
</gene>
<organism evidence="1 2">
    <name type="scientific">Haloferula helveola</name>
    <dbReference type="NCBI Taxonomy" id="490095"/>
    <lineage>
        <taxon>Bacteria</taxon>
        <taxon>Pseudomonadati</taxon>
        <taxon>Verrucomicrobiota</taxon>
        <taxon>Verrucomicrobiia</taxon>
        <taxon>Verrucomicrobiales</taxon>
        <taxon>Verrucomicrobiaceae</taxon>
        <taxon>Haloferula</taxon>
    </lineage>
</organism>
<accession>A0ABM7RBV2</accession>
<sequence length="59" mass="6289">MQQDTYGCPLPQGQGCSFRVLSPRLGPSLMAGDWIGAEALAMLSIDESSSCGRARYVIP</sequence>
<evidence type="ECO:0000313" key="1">
    <source>
        <dbReference type="EMBL" id="BCX47527.1"/>
    </source>
</evidence>